<comment type="pathway">
    <text evidence="2">Cofactor biosynthesis; riboflavin biosynthesis; 5-amino-6-(D-ribitylamino)uracil from GTP: step 1/4.</text>
</comment>
<dbReference type="eggNOG" id="COG0807">
    <property type="taxonomic scope" value="Bacteria"/>
</dbReference>
<dbReference type="InterPro" id="IPR036144">
    <property type="entry name" value="RibA-like_sf"/>
</dbReference>
<dbReference type="PANTHER" id="PTHR21327">
    <property type="entry name" value="GTP CYCLOHYDROLASE II-RELATED"/>
    <property type="match status" value="1"/>
</dbReference>
<dbReference type="InterPro" id="IPR000926">
    <property type="entry name" value="RibA"/>
</dbReference>
<dbReference type="EC" id="3.5.4.25" evidence="3"/>
<evidence type="ECO:0000256" key="8">
    <source>
        <dbReference type="ARBA" id="ARBA00022833"/>
    </source>
</evidence>
<organism evidence="12 13">
    <name type="scientific">Hyphomicrobium denitrificans 1NES1</name>
    <dbReference type="NCBI Taxonomy" id="670307"/>
    <lineage>
        <taxon>Bacteria</taxon>
        <taxon>Pseudomonadati</taxon>
        <taxon>Pseudomonadota</taxon>
        <taxon>Alphaproteobacteria</taxon>
        <taxon>Hyphomicrobiales</taxon>
        <taxon>Hyphomicrobiaceae</taxon>
        <taxon>Hyphomicrobium</taxon>
    </lineage>
</organism>
<evidence type="ECO:0000256" key="6">
    <source>
        <dbReference type="ARBA" id="ARBA00022741"/>
    </source>
</evidence>
<comment type="cofactor">
    <cofactor evidence="1">
        <name>Zn(2+)</name>
        <dbReference type="ChEBI" id="CHEBI:29105"/>
    </cofactor>
</comment>
<evidence type="ECO:0000256" key="5">
    <source>
        <dbReference type="ARBA" id="ARBA00022723"/>
    </source>
</evidence>
<evidence type="ECO:0000256" key="2">
    <source>
        <dbReference type="ARBA" id="ARBA00004853"/>
    </source>
</evidence>
<dbReference type="Proteomes" id="UP000005952">
    <property type="component" value="Chromosome"/>
</dbReference>
<comment type="catalytic activity">
    <reaction evidence="10">
        <text>GTP + 4 H2O = 2,5-diamino-6-hydroxy-4-(5-phosphoribosylamino)-pyrimidine + formate + 2 phosphate + 3 H(+)</text>
        <dbReference type="Rhea" id="RHEA:23704"/>
        <dbReference type="ChEBI" id="CHEBI:15377"/>
        <dbReference type="ChEBI" id="CHEBI:15378"/>
        <dbReference type="ChEBI" id="CHEBI:15740"/>
        <dbReference type="ChEBI" id="CHEBI:37565"/>
        <dbReference type="ChEBI" id="CHEBI:43474"/>
        <dbReference type="ChEBI" id="CHEBI:58614"/>
        <dbReference type="EC" id="3.5.4.25"/>
    </reaction>
</comment>
<dbReference type="Pfam" id="PF00925">
    <property type="entry name" value="GTP_cyclohydro2"/>
    <property type="match status" value="1"/>
</dbReference>
<dbReference type="CDD" id="cd00641">
    <property type="entry name" value="GTP_cyclohydro2"/>
    <property type="match status" value="1"/>
</dbReference>
<evidence type="ECO:0000259" key="11">
    <source>
        <dbReference type="Pfam" id="PF00925"/>
    </source>
</evidence>
<dbReference type="STRING" id="670307.HYPDE_31688"/>
<name>N0B733_9HYPH</name>
<dbReference type="Gene3D" id="3.40.50.10990">
    <property type="entry name" value="GTP cyclohydrolase II"/>
    <property type="match status" value="1"/>
</dbReference>
<proteinExistence type="predicted"/>
<keyword evidence="9" id="KW-0342">GTP-binding</keyword>
<dbReference type="GO" id="GO:0005829">
    <property type="term" value="C:cytosol"/>
    <property type="evidence" value="ECO:0007669"/>
    <property type="project" value="TreeGrafter"/>
</dbReference>
<evidence type="ECO:0000256" key="3">
    <source>
        <dbReference type="ARBA" id="ARBA00012762"/>
    </source>
</evidence>
<gene>
    <name evidence="12" type="ORF">HYPDE_31688</name>
</gene>
<keyword evidence="5" id="KW-0479">Metal-binding</keyword>
<dbReference type="EMBL" id="CP005587">
    <property type="protein sequence ID" value="AGK58012.1"/>
    <property type="molecule type" value="Genomic_DNA"/>
</dbReference>
<dbReference type="PANTHER" id="PTHR21327:SF18">
    <property type="entry name" value="3,4-DIHYDROXY-2-BUTANONE 4-PHOSPHATE SYNTHASE"/>
    <property type="match status" value="1"/>
</dbReference>
<protein>
    <recommendedName>
        <fullName evidence="3">GTP cyclohydrolase II</fullName>
        <ecNumber evidence="3">3.5.4.25</ecNumber>
    </recommendedName>
</protein>
<evidence type="ECO:0000256" key="10">
    <source>
        <dbReference type="ARBA" id="ARBA00049295"/>
    </source>
</evidence>
<evidence type="ECO:0000256" key="7">
    <source>
        <dbReference type="ARBA" id="ARBA00022801"/>
    </source>
</evidence>
<keyword evidence="6" id="KW-0547">Nucleotide-binding</keyword>
<dbReference type="NCBIfam" id="NF001591">
    <property type="entry name" value="PRK00393.1"/>
    <property type="match status" value="1"/>
</dbReference>
<evidence type="ECO:0000256" key="1">
    <source>
        <dbReference type="ARBA" id="ARBA00001947"/>
    </source>
</evidence>
<accession>N0B733</accession>
<dbReference type="GO" id="GO:0003935">
    <property type="term" value="F:GTP cyclohydrolase II activity"/>
    <property type="evidence" value="ECO:0007669"/>
    <property type="project" value="UniProtKB-EC"/>
</dbReference>
<keyword evidence="7 12" id="KW-0378">Hydrolase</keyword>
<dbReference type="GO" id="GO:0009231">
    <property type="term" value="P:riboflavin biosynthetic process"/>
    <property type="evidence" value="ECO:0007669"/>
    <property type="project" value="UniProtKB-UniPathway"/>
</dbReference>
<dbReference type="InterPro" id="IPR032677">
    <property type="entry name" value="GTP_cyclohydro_II"/>
</dbReference>
<dbReference type="HOGENOM" id="CLU_020273_2_1_5"/>
<dbReference type="GO" id="GO:0008686">
    <property type="term" value="F:3,4-dihydroxy-2-butanone-4-phosphate synthase activity"/>
    <property type="evidence" value="ECO:0007669"/>
    <property type="project" value="TreeGrafter"/>
</dbReference>
<dbReference type="UniPathway" id="UPA00275"/>
<dbReference type="AlphaFoldDB" id="N0B733"/>
<dbReference type="SUPFAM" id="SSF142695">
    <property type="entry name" value="RibA-like"/>
    <property type="match status" value="1"/>
</dbReference>
<reference evidence="12 13" key="1">
    <citation type="journal article" date="2013" name="Genome Announc.">
        <title>Genome sequences for three denitrifying bacterial strains isolated from a uranium- and nitrate-contaminated subsurface environment.</title>
        <authorList>
            <person name="Venkatramanan R."/>
            <person name="Prakash O."/>
            <person name="Woyke T."/>
            <person name="Chain P."/>
            <person name="Goodwin L.A."/>
            <person name="Watson D."/>
            <person name="Brooks S."/>
            <person name="Kostka J.E."/>
            <person name="Green S.J."/>
        </authorList>
    </citation>
    <scope>NUCLEOTIDE SEQUENCE [LARGE SCALE GENOMIC DNA]</scope>
    <source>
        <strain evidence="12 13">1NES1</strain>
    </source>
</reference>
<dbReference type="KEGG" id="hdt:HYPDE_31688"/>
<evidence type="ECO:0000313" key="12">
    <source>
        <dbReference type="EMBL" id="AGK58012.1"/>
    </source>
</evidence>
<keyword evidence="4" id="KW-0686">Riboflavin biosynthesis</keyword>
<keyword evidence="13" id="KW-1185">Reference proteome</keyword>
<feature type="domain" description="GTP cyclohydrolase II" evidence="11">
    <location>
        <begin position="71"/>
        <end position="229"/>
    </location>
</feature>
<evidence type="ECO:0000256" key="9">
    <source>
        <dbReference type="ARBA" id="ARBA00023134"/>
    </source>
</evidence>
<dbReference type="GO" id="GO:0005525">
    <property type="term" value="F:GTP binding"/>
    <property type="evidence" value="ECO:0007669"/>
    <property type="project" value="UniProtKB-KW"/>
</dbReference>
<dbReference type="GO" id="GO:0046872">
    <property type="term" value="F:metal ion binding"/>
    <property type="evidence" value="ECO:0007669"/>
    <property type="project" value="UniProtKB-KW"/>
</dbReference>
<evidence type="ECO:0000256" key="4">
    <source>
        <dbReference type="ARBA" id="ARBA00022619"/>
    </source>
</evidence>
<keyword evidence="8" id="KW-0862">Zinc</keyword>
<sequence length="253" mass="28132">MSDGGGLLPREQDLTQRRQGFAFLRGMEHMPVKNPRSNSKMKSGALTSVKLPADWSVETILPIEFQGRELTLEAHAYQGETDAEQIVVLVHREPNAANGSPPIPVVRVHSGCVTGDIFHSLRCDCYQQLQAALKVITEVPLGVIVYVPYHEGRGIGLFKKIQAYALQDRGLDTVEANIEVGAPIDSRDYSLAARVLHDLGMAEIKLLSNNPAKEQALKSHGIRVVERLPLVIKPNKFNKRYLETKRSRMAHKL</sequence>
<evidence type="ECO:0000313" key="13">
    <source>
        <dbReference type="Proteomes" id="UP000005952"/>
    </source>
</evidence>